<comment type="caution">
    <text evidence="5">The sequence shown here is derived from an EMBL/GenBank/DDBJ whole genome shotgun (WGS) entry which is preliminary data.</text>
</comment>
<evidence type="ECO:0000313" key="1">
    <source>
        <dbReference type="EMBL" id="KAG2849513.1"/>
    </source>
</evidence>
<sequence length="65" mass="7157">MERYVVVDSEAKSVRLGYGRIAPLNVQPGRPFVEVAEDHRRAAPIAHEAISSCVRELAHGGFKVN</sequence>
<proteinExistence type="predicted"/>
<reference evidence="5" key="1">
    <citation type="submission" date="2018-05" db="EMBL/GenBank/DDBJ databases">
        <title>Effector identification in a new, highly contiguous assembly of the strawberry crown rot pathogen Phytophthora cactorum.</title>
        <authorList>
            <person name="Armitage A.D."/>
            <person name="Nellist C.F."/>
            <person name="Bates H."/>
            <person name="Vickerstaff R.J."/>
            <person name="Harrison R.J."/>
        </authorList>
    </citation>
    <scope>NUCLEOTIDE SEQUENCE</scope>
    <source>
        <strain evidence="1">15-7</strain>
        <strain evidence="2">4032</strain>
        <strain evidence="3">4040</strain>
        <strain evidence="4">P415</strain>
        <strain evidence="5">P421</strain>
    </source>
</reference>
<dbReference type="Proteomes" id="UP000735874">
    <property type="component" value="Unassembled WGS sequence"/>
</dbReference>
<evidence type="ECO:0000313" key="5">
    <source>
        <dbReference type="EMBL" id="KAG3208975.1"/>
    </source>
</evidence>
<name>A0A8T1K3U1_9STRA</name>
<dbReference type="Proteomes" id="UP000736787">
    <property type="component" value="Unassembled WGS sequence"/>
</dbReference>
<dbReference type="EMBL" id="RCMV01001358">
    <property type="protein sequence ID" value="KAG3208975.1"/>
    <property type="molecule type" value="Genomic_DNA"/>
</dbReference>
<dbReference type="EMBL" id="RCML01000746">
    <property type="protein sequence ID" value="KAG2970149.1"/>
    <property type="molecule type" value="Genomic_DNA"/>
</dbReference>
<dbReference type="EMBL" id="RCMI01001349">
    <property type="protein sequence ID" value="KAG2886327.1"/>
    <property type="molecule type" value="Genomic_DNA"/>
</dbReference>
<gene>
    <name evidence="1" type="ORF">PC113_g17398</name>
    <name evidence="2" type="ORF">PC115_g20712</name>
    <name evidence="3" type="ORF">PC117_g18386</name>
    <name evidence="4" type="ORF">PC118_g17050</name>
    <name evidence="5" type="ORF">PC129_g20009</name>
</gene>
<evidence type="ECO:0000313" key="3">
    <source>
        <dbReference type="EMBL" id="KAG2914260.1"/>
    </source>
</evidence>
<organism evidence="5 6">
    <name type="scientific">Phytophthora cactorum</name>
    <dbReference type="NCBI Taxonomy" id="29920"/>
    <lineage>
        <taxon>Eukaryota</taxon>
        <taxon>Sar</taxon>
        <taxon>Stramenopiles</taxon>
        <taxon>Oomycota</taxon>
        <taxon>Peronosporomycetes</taxon>
        <taxon>Peronosporales</taxon>
        <taxon>Peronosporaceae</taxon>
        <taxon>Phytophthora</taxon>
    </lineage>
</organism>
<dbReference type="Proteomes" id="UP000697107">
    <property type="component" value="Unassembled WGS sequence"/>
</dbReference>
<dbReference type="EMBL" id="RCMG01000749">
    <property type="protein sequence ID" value="KAG2849513.1"/>
    <property type="molecule type" value="Genomic_DNA"/>
</dbReference>
<evidence type="ECO:0000313" key="6">
    <source>
        <dbReference type="Proteomes" id="UP000760860"/>
    </source>
</evidence>
<dbReference type="AlphaFoldDB" id="A0A8T1K3U1"/>
<evidence type="ECO:0000313" key="4">
    <source>
        <dbReference type="EMBL" id="KAG2970149.1"/>
    </source>
</evidence>
<dbReference type="Proteomes" id="UP000774804">
    <property type="component" value="Unassembled WGS sequence"/>
</dbReference>
<evidence type="ECO:0000313" key="2">
    <source>
        <dbReference type="EMBL" id="KAG2886327.1"/>
    </source>
</evidence>
<accession>A0A8T1K3U1</accession>
<protein>
    <submittedName>
        <fullName evidence="5">Uncharacterized protein</fullName>
    </submittedName>
</protein>
<dbReference type="EMBL" id="RCMK01000738">
    <property type="protein sequence ID" value="KAG2914260.1"/>
    <property type="molecule type" value="Genomic_DNA"/>
</dbReference>
<dbReference type="Proteomes" id="UP000760860">
    <property type="component" value="Unassembled WGS sequence"/>
</dbReference>